<evidence type="ECO:0000256" key="1">
    <source>
        <dbReference type="SAM" id="SignalP"/>
    </source>
</evidence>
<reference evidence="2" key="1">
    <citation type="submission" date="2022-05" db="EMBL/GenBank/DDBJ databases">
        <authorList>
            <person name="Tuo L."/>
        </authorList>
    </citation>
    <scope>NUCLEOTIDE SEQUENCE</scope>
    <source>
        <strain evidence="2">BSK12Z-4</strain>
    </source>
</reference>
<accession>A0A9X2IEK4</accession>
<dbReference type="Proteomes" id="UP001139485">
    <property type="component" value="Unassembled WGS sequence"/>
</dbReference>
<dbReference type="Gene3D" id="2.60.40.2700">
    <property type="match status" value="2"/>
</dbReference>
<dbReference type="RefSeq" id="WP_250827028.1">
    <property type="nucleotide sequence ID" value="NZ_JAMOIL010000009.1"/>
</dbReference>
<sequence>MTTPALPTRLPALVLALLGLVAAFLTAPLLPASAADVPDGCVDAPVGVYGTPSGTAATLTGEATTLCWSVPADRLASLVLVSVVPGDGTPDPTAGASVTVTPSRGDECTWQQGADADPLRYCDLDETPQPGDRIEVRVTPDDATQPTWTVAVRPHAGDEHCLAGEVDGSATAAAVTSIHDVECVRFDPGDQEGFRRGSFVADGDLAVAWAGTTDWGQPLACFSEACNPDIDWGSTAVVAASSISGAPKAGEVATGEVAMLDGIVGRDAGPACRAVDLTQGKVRVKGVLDDEHPIACYAVVISVDDGNLRLAWDADEAPVFAAAKTGSSSWVYRTGLTAAASFPYYFLTTYSTGNRPVGSGAVVLTRPAGTAELPFTLTLRCPTADGSCGQANQVFNLPALGVPAPTGDAAVDGRLAAPDLAERWRFQPATVLYRWLRDGTAVRGATEASYRPVAADRGHDLTVEITGADPYLRDLTVVSRPVRVRVGDAPVVVRDPVVRGKARVGRVLRVATGTWRPAPSSFSVRWYVGPGKKADATGRRLILRPRHVGQRVRVKIVARIPGHRSGSSVVRVRGAVRR</sequence>
<evidence type="ECO:0008006" key="4">
    <source>
        <dbReference type="Google" id="ProtNLM"/>
    </source>
</evidence>
<keyword evidence="1" id="KW-0732">Signal</keyword>
<proteinExistence type="predicted"/>
<comment type="caution">
    <text evidence="2">The sequence shown here is derived from an EMBL/GenBank/DDBJ whole genome shotgun (WGS) entry which is preliminary data.</text>
</comment>
<evidence type="ECO:0000313" key="2">
    <source>
        <dbReference type="EMBL" id="MCM0620392.1"/>
    </source>
</evidence>
<feature type="chain" id="PRO_5040947947" description="Ig-like domain-containing protein" evidence="1">
    <location>
        <begin position="35"/>
        <end position="578"/>
    </location>
</feature>
<evidence type="ECO:0000313" key="3">
    <source>
        <dbReference type="Proteomes" id="UP001139485"/>
    </source>
</evidence>
<gene>
    <name evidence="2" type="ORF">M8330_08790</name>
</gene>
<protein>
    <recommendedName>
        <fullName evidence="4">Ig-like domain-containing protein</fullName>
    </recommendedName>
</protein>
<organism evidence="2 3">
    <name type="scientific">Nocardioides bruguierae</name>
    <dbReference type="NCBI Taxonomy" id="2945102"/>
    <lineage>
        <taxon>Bacteria</taxon>
        <taxon>Bacillati</taxon>
        <taxon>Actinomycetota</taxon>
        <taxon>Actinomycetes</taxon>
        <taxon>Propionibacteriales</taxon>
        <taxon>Nocardioidaceae</taxon>
        <taxon>Nocardioides</taxon>
    </lineage>
</organism>
<keyword evidence="3" id="KW-1185">Reference proteome</keyword>
<dbReference type="AlphaFoldDB" id="A0A9X2IEK4"/>
<dbReference type="EMBL" id="JAMOIL010000009">
    <property type="protein sequence ID" value="MCM0620392.1"/>
    <property type="molecule type" value="Genomic_DNA"/>
</dbReference>
<feature type="signal peptide" evidence="1">
    <location>
        <begin position="1"/>
        <end position="34"/>
    </location>
</feature>
<name>A0A9X2IEK4_9ACTN</name>